<keyword evidence="8" id="KW-0997">Cell inner membrane</keyword>
<evidence type="ECO:0000256" key="27">
    <source>
        <dbReference type="SAM" id="MobiDB-lite"/>
    </source>
</evidence>
<feature type="transmembrane region" description="Helical" evidence="28">
    <location>
        <begin position="20"/>
        <end position="47"/>
    </location>
</feature>
<keyword evidence="13 28" id="KW-0812">Transmembrane</keyword>
<feature type="domain" description="Penicillin-binding protein transpeptidase" evidence="29">
    <location>
        <begin position="470"/>
        <end position="762"/>
    </location>
</feature>
<dbReference type="GO" id="GO:0005886">
    <property type="term" value="C:plasma membrane"/>
    <property type="evidence" value="ECO:0007669"/>
    <property type="project" value="UniProtKB-SubCell"/>
</dbReference>
<dbReference type="InterPro" id="IPR012338">
    <property type="entry name" value="Beta-lactam/transpept-like"/>
</dbReference>
<dbReference type="GO" id="GO:0008955">
    <property type="term" value="F:peptidoglycan glycosyltransferase activity"/>
    <property type="evidence" value="ECO:0007669"/>
    <property type="project" value="UniProtKB-EC"/>
</dbReference>
<evidence type="ECO:0000256" key="28">
    <source>
        <dbReference type="SAM" id="Phobius"/>
    </source>
</evidence>
<feature type="domain" description="Glycosyl transferase family 51" evidence="30">
    <location>
        <begin position="75"/>
        <end position="253"/>
    </location>
</feature>
<evidence type="ECO:0000313" key="32">
    <source>
        <dbReference type="EMBL" id="ODR94175.1"/>
    </source>
</evidence>
<keyword evidence="15" id="KW-0133">Cell shape</keyword>
<dbReference type="STRING" id="1774970.AUC70_10215"/>
<evidence type="ECO:0000256" key="3">
    <source>
        <dbReference type="ARBA" id="ARBA00007090"/>
    </source>
</evidence>
<dbReference type="InterPro" id="IPR036950">
    <property type="entry name" value="PBP_transglycosylase"/>
</dbReference>
<dbReference type="GO" id="GO:0006508">
    <property type="term" value="P:proteolysis"/>
    <property type="evidence" value="ECO:0007669"/>
    <property type="project" value="UniProtKB-KW"/>
</dbReference>
<dbReference type="Gene3D" id="2.40.50.140">
    <property type="entry name" value="Nucleic acid-binding proteins"/>
    <property type="match status" value="1"/>
</dbReference>
<sequence>MTAPVKPPKQGKKKKRGGFFLRLLGFVFAACMILSIAVAGAVAFVLWKVSQELPDYENLARYEPPVMTRIHADDGRLIAEYARQRRIYVPITAIPKRVIDAFLSAEDKNFYQHGGLDIQGIVRALVANLSAMQSGGGGKQGASTITQQVAKNFLLTSDQNIERKLKEAILAIRIERAFTKDQILELYLNEIYLGGGAYGVAAAAQRYWDKALNELTLEEAAYLAVLPKAPSRYHPIKHQKRALARRNWVIDRIVENGYATPEEGEAAKAKPLTVLAKRYGPRIHASEYFAEEVRREILDRFGEDKLYGGGFSVRTSLNPRMQAIAREALVDGLTRYDRANGGWRGPEKKIEISGDWGKTLADIPVWSDIEPWRLAVVLEVNNNDAKIGLRPGRDKQGQLLTERETGTIPAAQVRWTRKPIKSALKPGDVVYVAPVEAKPKKDDEGEASEETVATTVPGEWSLQQVPKVSGALVAMDPHSGRVLAIAGGFSFHQSQFDRATQALRQPGSSFKPLIYLTALDNGYAPNSVILDGRICVSQGRGMPPWCPKNYSGGGAGPSTLRRGIEKSRNLMTVRLSRDIGMPVIAEYSRRFGVYDNLMPALSMSLGAGETTLLRMVTAYSMIANGGRKVEATFIDRIQNRYGRTIWKHDKRDCNGCAAREWTSQAEPELVEVNEQIVDPIAAYQMVGIMEGVVTSGTARRLVSLKRPIAGKTGTTNNYKDAWFIGYTPDLVVGSYVGYDQPKPMGRSATGGGLAAPIVKQFFEEALEGVPPKPFRAPEGTVMVPVNHQTGLPARKGQAGTVMEAFKPEQVSASAAAAAQGAQNGEGGQGESFPNYPAAAAAPAAAQQQAASPPPAAAPQPQRRRQQRRGFFGRF</sequence>
<evidence type="ECO:0000256" key="18">
    <source>
        <dbReference type="ARBA" id="ARBA00022989"/>
    </source>
</evidence>
<keyword evidence="14" id="KW-0378">Hydrolase</keyword>
<keyword evidence="10" id="KW-0645">Protease</keyword>
<dbReference type="AlphaFoldDB" id="A0A1E3VKW6"/>
<evidence type="ECO:0000256" key="24">
    <source>
        <dbReference type="ARBA" id="ARBA00044770"/>
    </source>
</evidence>
<evidence type="ECO:0000259" key="29">
    <source>
        <dbReference type="Pfam" id="PF00905"/>
    </source>
</evidence>
<evidence type="ECO:0000313" key="33">
    <source>
        <dbReference type="Proteomes" id="UP000094172"/>
    </source>
</evidence>
<evidence type="ECO:0000256" key="9">
    <source>
        <dbReference type="ARBA" id="ARBA00022645"/>
    </source>
</evidence>
<comment type="similarity">
    <text evidence="4">In the N-terminal section; belongs to the glycosyltransferase 51 family.</text>
</comment>
<dbReference type="InterPro" id="IPR050396">
    <property type="entry name" value="Glycosyltr_51/Transpeptidase"/>
</dbReference>
<comment type="pathway">
    <text evidence="2">Cell wall biogenesis; peptidoglycan biosynthesis.</text>
</comment>
<comment type="catalytic activity">
    <reaction evidence="25">
        <text>[GlcNAc-(1-&gt;4)-Mur2Ac(oyl-L-Ala-gamma-D-Glu-L-Lys-D-Ala-D-Ala)](n)-di-trans,octa-cis-undecaprenyl diphosphate + beta-D-GlcNAc-(1-&gt;4)-Mur2Ac(oyl-L-Ala-gamma-D-Glu-L-Lys-D-Ala-D-Ala)-di-trans,octa-cis-undecaprenyl diphosphate = [GlcNAc-(1-&gt;4)-Mur2Ac(oyl-L-Ala-gamma-D-Glu-L-Lys-D-Ala-D-Ala)](n+1)-di-trans,octa-cis-undecaprenyl diphosphate + di-trans,octa-cis-undecaprenyl diphosphate + H(+)</text>
        <dbReference type="Rhea" id="RHEA:23708"/>
        <dbReference type="Rhea" id="RHEA-COMP:9602"/>
        <dbReference type="Rhea" id="RHEA-COMP:9603"/>
        <dbReference type="ChEBI" id="CHEBI:15378"/>
        <dbReference type="ChEBI" id="CHEBI:58405"/>
        <dbReference type="ChEBI" id="CHEBI:60033"/>
        <dbReference type="ChEBI" id="CHEBI:78435"/>
        <dbReference type="EC" id="2.4.99.28"/>
    </reaction>
</comment>
<evidence type="ECO:0000256" key="5">
    <source>
        <dbReference type="ARBA" id="ARBA00012448"/>
    </source>
</evidence>
<comment type="subcellular location">
    <subcellularLocation>
        <location evidence="1">Cell inner membrane</location>
        <topology evidence="1">Single-pass type II membrane protein</topology>
    </subcellularLocation>
</comment>
<dbReference type="Gene3D" id="3.40.710.10">
    <property type="entry name" value="DD-peptidase/beta-lactamase superfamily"/>
    <property type="match status" value="2"/>
</dbReference>
<keyword evidence="20" id="KW-0046">Antibiotic resistance</keyword>
<dbReference type="EMBL" id="LPWE01000013">
    <property type="protein sequence ID" value="ODR94175.1"/>
    <property type="molecule type" value="Genomic_DNA"/>
</dbReference>
<dbReference type="GO" id="GO:0008658">
    <property type="term" value="F:penicillin binding"/>
    <property type="evidence" value="ECO:0007669"/>
    <property type="project" value="InterPro"/>
</dbReference>
<evidence type="ECO:0000256" key="12">
    <source>
        <dbReference type="ARBA" id="ARBA00022679"/>
    </source>
</evidence>
<proteinExistence type="inferred from homology"/>
<organism evidence="32 33">
    <name type="scientific">Methyloceanibacter stevinii</name>
    <dbReference type="NCBI Taxonomy" id="1774970"/>
    <lineage>
        <taxon>Bacteria</taxon>
        <taxon>Pseudomonadati</taxon>
        <taxon>Pseudomonadota</taxon>
        <taxon>Alphaproteobacteria</taxon>
        <taxon>Hyphomicrobiales</taxon>
        <taxon>Hyphomicrobiaceae</taxon>
        <taxon>Methyloceanibacter</taxon>
    </lineage>
</organism>
<evidence type="ECO:0000256" key="20">
    <source>
        <dbReference type="ARBA" id="ARBA00023251"/>
    </source>
</evidence>
<evidence type="ECO:0000256" key="8">
    <source>
        <dbReference type="ARBA" id="ARBA00022519"/>
    </source>
</evidence>
<evidence type="ECO:0000256" key="25">
    <source>
        <dbReference type="ARBA" id="ARBA00049902"/>
    </source>
</evidence>
<evidence type="ECO:0000256" key="15">
    <source>
        <dbReference type="ARBA" id="ARBA00022960"/>
    </source>
</evidence>
<evidence type="ECO:0000256" key="7">
    <source>
        <dbReference type="ARBA" id="ARBA00022475"/>
    </source>
</evidence>
<dbReference type="Pfam" id="PF00905">
    <property type="entry name" value="Transpeptidase"/>
    <property type="match status" value="1"/>
</dbReference>
<comment type="caution">
    <text evidence="32">The sequence shown here is derived from an EMBL/GenBank/DDBJ whole genome shotgun (WGS) entry which is preliminary data.</text>
</comment>
<feature type="domain" description="Penicillin-binding protein OB-like" evidence="31">
    <location>
        <begin position="343"/>
        <end position="468"/>
    </location>
</feature>
<keyword evidence="7" id="KW-1003">Cell membrane</keyword>
<dbReference type="EC" id="3.4.16.4" evidence="5"/>
<keyword evidence="11" id="KW-0328">Glycosyltransferase</keyword>
<dbReference type="Pfam" id="PF17092">
    <property type="entry name" value="PCB_OB"/>
    <property type="match status" value="1"/>
</dbReference>
<keyword evidence="9" id="KW-0121">Carboxypeptidase</keyword>
<dbReference type="InterPro" id="IPR001264">
    <property type="entry name" value="Glyco_trans_51"/>
</dbReference>
<dbReference type="Proteomes" id="UP000094172">
    <property type="component" value="Unassembled WGS sequence"/>
</dbReference>
<keyword evidence="12" id="KW-0808">Transferase</keyword>
<feature type="compositionally biased region" description="Low complexity" evidence="27">
    <location>
        <begin position="836"/>
        <end position="850"/>
    </location>
</feature>
<dbReference type="GO" id="GO:0030288">
    <property type="term" value="C:outer membrane-bounded periplasmic space"/>
    <property type="evidence" value="ECO:0007669"/>
    <property type="project" value="TreeGrafter"/>
</dbReference>
<evidence type="ECO:0000256" key="19">
    <source>
        <dbReference type="ARBA" id="ARBA00023136"/>
    </source>
</evidence>
<gene>
    <name evidence="32" type="ORF">AUC70_10215</name>
</gene>
<keyword evidence="21" id="KW-0511">Multifunctional enzyme</keyword>
<evidence type="ECO:0000256" key="1">
    <source>
        <dbReference type="ARBA" id="ARBA00004249"/>
    </source>
</evidence>
<dbReference type="Pfam" id="PF00912">
    <property type="entry name" value="Transgly"/>
    <property type="match status" value="1"/>
</dbReference>
<evidence type="ECO:0000256" key="10">
    <source>
        <dbReference type="ARBA" id="ARBA00022670"/>
    </source>
</evidence>
<evidence type="ECO:0000256" key="13">
    <source>
        <dbReference type="ARBA" id="ARBA00022692"/>
    </source>
</evidence>
<evidence type="ECO:0000256" key="23">
    <source>
        <dbReference type="ARBA" id="ARBA00034000"/>
    </source>
</evidence>
<comment type="catalytic activity">
    <reaction evidence="23">
        <text>Preferential cleavage: (Ac)2-L-Lys-D-Ala-|-D-Ala. Also transpeptidation of peptidyl-alanyl moieties that are N-acyl substituents of D-alanine.</text>
        <dbReference type="EC" id="3.4.16.4"/>
    </reaction>
</comment>
<dbReference type="InterPro" id="IPR012340">
    <property type="entry name" value="NA-bd_OB-fold"/>
</dbReference>
<accession>A0A1E3VKW6</accession>
<evidence type="ECO:0000256" key="17">
    <source>
        <dbReference type="ARBA" id="ARBA00022984"/>
    </source>
</evidence>
<dbReference type="NCBIfam" id="TIGR02074">
    <property type="entry name" value="PBP_1a_fam"/>
    <property type="match status" value="1"/>
</dbReference>
<evidence type="ECO:0000256" key="26">
    <source>
        <dbReference type="ARBA" id="ARBA00060592"/>
    </source>
</evidence>
<dbReference type="GO" id="GO:0046677">
    <property type="term" value="P:response to antibiotic"/>
    <property type="evidence" value="ECO:0007669"/>
    <property type="project" value="UniProtKB-KW"/>
</dbReference>
<dbReference type="Gene3D" id="1.10.3810.10">
    <property type="entry name" value="Biosynthetic peptidoglycan transglycosylase-like"/>
    <property type="match status" value="1"/>
</dbReference>
<keyword evidence="17" id="KW-0573">Peptidoglycan synthesis</keyword>
<dbReference type="FunFam" id="1.10.3810.10:FF:000003">
    <property type="entry name" value="Penicillin-binding protein 1a"/>
    <property type="match status" value="1"/>
</dbReference>
<dbReference type="GO" id="GO:0009002">
    <property type="term" value="F:serine-type D-Ala-D-Ala carboxypeptidase activity"/>
    <property type="evidence" value="ECO:0007669"/>
    <property type="project" value="UniProtKB-EC"/>
</dbReference>
<evidence type="ECO:0000256" key="11">
    <source>
        <dbReference type="ARBA" id="ARBA00022676"/>
    </source>
</evidence>
<dbReference type="UniPathway" id="UPA00219"/>
<dbReference type="GO" id="GO:0008360">
    <property type="term" value="P:regulation of cell shape"/>
    <property type="evidence" value="ECO:0007669"/>
    <property type="project" value="UniProtKB-KW"/>
</dbReference>
<dbReference type="GO" id="GO:0071555">
    <property type="term" value="P:cell wall organization"/>
    <property type="evidence" value="ECO:0007669"/>
    <property type="project" value="UniProtKB-KW"/>
</dbReference>
<evidence type="ECO:0000256" key="16">
    <source>
        <dbReference type="ARBA" id="ARBA00022968"/>
    </source>
</evidence>
<comment type="similarity">
    <text evidence="3">In the C-terminal section; belongs to the transpeptidase family.</text>
</comment>
<name>A0A1E3VKW6_9HYPH</name>
<dbReference type="InterPro" id="IPR023346">
    <property type="entry name" value="Lysozyme-like_dom_sf"/>
</dbReference>
<dbReference type="SUPFAM" id="SSF53955">
    <property type="entry name" value="Lysozyme-like"/>
    <property type="match status" value="1"/>
</dbReference>
<dbReference type="SUPFAM" id="SSF56601">
    <property type="entry name" value="beta-lactamase/transpeptidase-like"/>
    <property type="match status" value="1"/>
</dbReference>
<dbReference type="GO" id="GO:0009252">
    <property type="term" value="P:peptidoglycan biosynthetic process"/>
    <property type="evidence" value="ECO:0007669"/>
    <property type="project" value="UniProtKB-UniPathway"/>
</dbReference>
<dbReference type="PANTHER" id="PTHR32282:SF27">
    <property type="entry name" value="PENICILLIN-BINDING PROTEIN 1A"/>
    <property type="match status" value="1"/>
</dbReference>
<comment type="pathway">
    <text evidence="26">Glycan biosynthesis.</text>
</comment>
<keyword evidence="22" id="KW-0961">Cell wall biogenesis/degradation</keyword>
<evidence type="ECO:0000259" key="31">
    <source>
        <dbReference type="Pfam" id="PF17092"/>
    </source>
</evidence>
<keyword evidence="16" id="KW-0735">Signal-anchor</keyword>
<dbReference type="InterPro" id="IPR031376">
    <property type="entry name" value="PCB_OB"/>
</dbReference>
<evidence type="ECO:0000256" key="4">
    <source>
        <dbReference type="ARBA" id="ARBA00007739"/>
    </source>
</evidence>
<feature type="region of interest" description="Disordered" evidence="27">
    <location>
        <begin position="816"/>
        <end position="874"/>
    </location>
</feature>
<evidence type="ECO:0000256" key="21">
    <source>
        <dbReference type="ARBA" id="ARBA00023268"/>
    </source>
</evidence>
<evidence type="ECO:0000256" key="2">
    <source>
        <dbReference type="ARBA" id="ARBA00004752"/>
    </source>
</evidence>
<evidence type="ECO:0000259" key="30">
    <source>
        <dbReference type="Pfam" id="PF00912"/>
    </source>
</evidence>
<protein>
    <recommendedName>
        <fullName evidence="6">Penicillin-binding protein 1A</fullName>
        <ecNumber evidence="24">2.4.99.28</ecNumber>
        <ecNumber evidence="5">3.4.16.4</ecNumber>
    </recommendedName>
</protein>
<evidence type="ECO:0000256" key="22">
    <source>
        <dbReference type="ARBA" id="ARBA00023316"/>
    </source>
</evidence>
<dbReference type="EC" id="2.4.99.28" evidence="24"/>
<keyword evidence="19 28" id="KW-0472">Membrane</keyword>
<dbReference type="InterPro" id="IPR001460">
    <property type="entry name" value="PCN-bd_Tpept"/>
</dbReference>
<keyword evidence="18 28" id="KW-1133">Transmembrane helix</keyword>
<reference evidence="32 33" key="1">
    <citation type="journal article" date="2016" name="Environ. Microbiol.">
        <title>New Methyloceanibacter diversity from North Sea sediments includes methanotroph containing solely the soluble methane monooxygenase.</title>
        <authorList>
            <person name="Vekeman B."/>
            <person name="Kerckhof F.M."/>
            <person name="Cremers G."/>
            <person name="de Vos P."/>
            <person name="Vandamme P."/>
            <person name="Boon N."/>
            <person name="Op den Camp H.J."/>
            <person name="Heylen K."/>
        </authorList>
    </citation>
    <scope>NUCLEOTIDE SEQUENCE [LARGE SCALE GENOMIC DNA]</scope>
    <source>
        <strain evidence="32 33">R-67176</strain>
    </source>
</reference>
<evidence type="ECO:0000256" key="14">
    <source>
        <dbReference type="ARBA" id="ARBA00022801"/>
    </source>
</evidence>
<dbReference type="PANTHER" id="PTHR32282">
    <property type="entry name" value="BINDING PROTEIN TRANSPEPTIDASE, PUTATIVE-RELATED"/>
    <property type="match status" value="1"/>
</dbReference>
<keyword evidence="33" id="KW-1185">Reference proteome</keyword>
<evidence type="ECO:0000256" key="6">
    <source>
        <dbReference type="ARBA" id="ARBA00018638"/>
    </source>
</evidence>